<accession>A0A411HHX4</accession>
<organism evidence="2 3">
    <name type="scientific">Pseudolysobacter antarcticus</name>
    <dbReference type="NCBI Taxonomy" id="2511995"/>
    <lineage>
        <taxon>Bacteria</taxon>
        <taxon>Pseudomonadati</taxon>
        <taxon>Pseudomonadota</taxon>
        <taxon>Gammaproteobacteria</taxon>
        <taxon>Lysobacterales</taxon>
        <taxon>Rhodanobacteraceae</taxon>
        <taxon>Pseudolysobacter</taxon>
    </lineage>
</organism>
<name>A0A411HHX4_9GAMM</name>
<dbReference type="InterPro" id="IPR004843">
    <property type="entry name" value="Calcineurin-like_PHP"/>
</dbReference>
<dbReference type="RefSeq" id="WP_129832259.1">
    <property type="nucleotide sequence ID" value="NZ_CP035704.1"/>
</dbReference>
<evidence type="ECO:0000313" key="2">
    <source>
        <dbReference type="EMBL" id="QBB70000.1"/>
    </source>
</evidence>
<dbReference type="PANTHER" id="PTHR43143:SF1">
    <property type="entry name" value="SERINE_THREONINE-PROTEIN PHOSPHATASE CPPED1"/>
    <property type="match status" value="1"/>
</dbReference>
<dbReference type="OrthoDB" id="9780884at2"/>
<dbReference type="PANTHER" id="PTHR43143">
    <property type="entry name" value="METALLOPHOSPHOESTERASE, CALCINEURIN SUPERFAMILY"/>
    <property type="match status" value="1"/>
</dbReference>
<dbReference type="InterPro" id="IPR051918">
    <property type="entry name" value="STPP_CPPED1"/>
</dbReference>
<dbReference type="PROSITE" id="PS51318">
    <property type="entry name" value="TAT"/>
    <property type="match status" value="1"/>
</dbReference>
<dbReference type="Proteomes" id="UP000291562">
    <property type="component" value="Chromosome"/>
</dbReference>
<dbReference type="Gene3D" id="3.60.21.10">
    <property type="match status" value="1"/>
</dbReference>
<keyword evidence="3" id="KW-1185">Reference proteome</keyword>
<protein>
    <submittedName>
        <fullName evidence="2">Metallophosphoesterase</fullName>
    </submittedName>
</protein>
<reference evidence="2 3" key="1">
    <citation type="submission" date="2019-01" db="EMBL/GenBank/DDBJ databases">
        <title>Pseudolysobacter antarctica gen. nov., sp. nov., isolated from Fildes Peninsula, Antarctica.</title>
        <authorList>
            <person name="Wei Z."/>
            <person name="Peng F."/>
        </authorList>
    </citation>
    <scope>NUCLEOTIDE SEQUENCE [LARGE SCALE GENOMIC DNA]</scope>
    <source>
        <strain evidence="2 3">AQ6-296</strain>
    </source>
</reference>
<dbReference type="AlphaFoldDB" id="A0A411HHX4"/>
<evidence type="ECO:0000313" key="3">
    <source>
        <dbReference type="Proteomes" id="UP000291562"/>
    </source>
</evidence>
<dbReference type="SUPFAM" id="SSF56300">
    <property type="entry name" value="Metallo-dependent phosphatases"/>
    <property type="match status" value="1"/>
</dbReference>
<proteinExistence type="predicted"/>
<dbReference type="InterPro" id="IPR006311">
    <property type="entry name" value="TAT_signal"/>
</dbReference>
<evidence type="ECO:0000259" key="1">
    <source>
        <dbReference type="Pfam" id="PF00149"/>
    </source>
</evidence>
<dbReference type="KEGG" id="xbc:ELE36_06295"/>
<gene>
    <name evidence="2" type="ORF">ELE36_06295</name>
</gene>
<sequence>MNHPINRRQFLEIAALGGVVFASGLTGIARAASQDFYFVQLSDVHWGFTDAKINPEFATSLQRSIAAVNKLKPAPDFVVFTGDLTQVTDDPVERRRRMHEFREIARTLKCKDVRYLPGEHDATADKGEAYQEFFGALHYSFDHKGIHFVVIDNVTNAALGIAPAQLEWLAADLTKHPKNTPIVVLTHRPLFDLMPSWDWATRNGDKVIEMLMPFANVTVFYGHIHQLHEHATGHIKHYAAESLMWPLPVAGSVPKKAAIAWDATQPFKDLGYREIATNRGKDGIALKIKEDPLA</sequence>
<dbReference type="GO" id="GO:0016787">
    <property type="term" value="F:hydrolase activity"/>
    <property type="evidence" value="ECO:0007669"/>
    <property type="project" value="InterPro"/>
</dbReference>
<dbReference type="InterPro" id="IPR029052">
    <property type="entry name" value="Metallo-depent_PP-like"/>
</dbReference>
<feature type="domain" description="Calcineurin-like phosphoesterase" evidence="1">
    <location>
        <begin position="38"/>
        <end position="226"/>
    </location>
</feature>
<dbReference type="Pfam" id="PF00149">
    <property type="entry name" value="Metallophos"/>
    <property type="match status" value="1"/>
</dbReference>
<dbReference type="EMBL" id="CP035704">
    <property type="protein sequence ID" value="QBB70000.1"/>
    <property type="molecule type" value="Genomic_DNA"/>
</dbReference>